<accession>A0A7S4T8M5</accession>
<protein>
    <submittedName>
        <fullName evidence="2">Uncharacterized protein</fullName>
    </submittedName>
</protein>
<organism evidence="2">
    <name type="scientific">Alexandrium monilatum</name>
    <dbReference type="NCBI Taxonomy" id="311494"/>
    <lineage>
        <taxon>Eukaryota</taxon>
        <taxon>Sar</taxon>
        <taxon>Alveolata</taxon>
        <taxon>Dinophyceae</taxon>
        <taxon>Gonyaulacales</taxon>
        <taxon>Pyrocystaceae</taxon>
        <taxon>Alexandrium</taxon>
    </lineage>
</organism>
<proteinExistence type="predicted"/>
<reference evidence="2" key="1">
    <citation type="submission" date="2021-01" db="EMBL/GenBank/DDBJ databases">
        <authorList>
            <person name="Corre E."/>
            <person name="Pelletier E."/>
            <person name="Niang G."/>
            <person name="Scheremetjew M."/>
            <person name="Finn R."/>
            <person name="Kale V."/>
            <person name="Holt S."/>
            <person name="Cochrane G."/>
            <person name="Meng A."/>
            <person name="Brown T."/>
            <person name="Cohen L."/>
        </authorList>
    </citation>
    <scope>NUCLEOTIDE SEQUENCE</scope>
    <source>
        <strain evidence="2">CCMP3105</strain>
    </source>
</reference>
<name>A0A7S4T8M5_9DINO</name>
<dbReference type="EMBL" id="HBNR01089626">
    <property type="protein sequence ID" value="CAE4668287.1"/>
    <property type="molecule type" value="Transcribed_RNA"/>
</dbReference>
<evidence type="ECO:0000256" key="1">
    <source>
        <dbReference type="SAM" id="MobiDB-lite"/>
    </source>
</evidence>
<dbReference type="AlphaFoldDB" id="A0A7S4T8M5"/>
<evidence type="ECO:0000313" key="2">
    <source>
        <dbReference type="EMBL" id="CAE4668287.1"/>
    </source>
</evidence>
<feature type="region of interest" description="Disordered" evidence="1">
    <location>
        <begin position="1"/>
        <end position="20"/>
    </location>
</feature>
<sequence length="115" mass="11992">MGALLADPQDVPRARSPDCVRQQGVEDLRREEAAGGVLEVHVERGGGGDLLVHGGGAGEEVREAVAVGAGDEVHERAAADRLHSLHAPVGRKEVGHFARWVPDRQGGGQVQLGVA</sequence>
<feature type="compositionally biased region" description="Basic and acidic residues" evidence="1">
    <location>
        <begin position="10"/>
        <end position="20"/>
    </location>
</feature>
<gene>
    <name evidence="2" type="ORF">AMON00008_LOCUS64301</name>
</gene>